<reference evidence="2 3" key="1">
    <citation type="submission" date="2018-04" db="EMBL/GenBank/DDBJ databases">
        <title>Adhaeribacter sp. HMF7616 genome sequencing and assembly.</title>
        <authorList>
            <person name="Kang H."/>
            <person name="Kang J."/>
            <person name="Cha I."/>
            <person name="Kim H."/>
            <person name="Joh K."/>
        </authorList>
    </citation>
    <scope>NUCLEOTIDE SEQUENCE [LARGE SCALE GENOMIC DNA]</scope>
    <source>
        <strain evidence="2 3">HMF7616</strain>
    </source>
</reference>
<evidence type="ECO:0000256" key="1">
    <source>
        <dbReference type="SAM" id="MobiDB-lite"/>
    </source>
</evidence>
<dbReference type="RefSeq" id="WP_115375111.1">
    <property type="nucleotide sequence ID" value="NZ_QASA01000001.1"/>
</dbReference>
<comment type="caution">
    <text evidence="2">The sequence shown here is derived from an EMBL/GenBank/DDBJ whole genome shotgun (WGS) entry which is preliminary data.</text>
</comment>
<sequence length="154" mass="16080">MRTRDWNYSKRTMEKFNSLSGYSEPNKIPEQVAQNPGLDKMPAEYDISFKNMMAEVFGWSGSVLNVAGEDSLEDDASWQNNEDPEAAEHSGENIGTGTTTGDTSLDQELATNGEVGGNLATGAGAVGGTGEIGGTTTGSNTGVAGIPGQNSIKN</sequence>
<dbReference type="Proteomes" id="UP000253919">
    <property type="component" value="Unassembled WGS sequence"/>
</dbReference>
<evidence type="ECO:0000313" key="2">
    <source>
        <dbReference type="EMBL" id="RDC66218.1"/>
    </source>
</evidence>
<evidence type="ECO:0000313" key="3">
    <source>
        <dbReference type="Proteomes" id="UP000253919"/>
    </source>
</evidence>
<keyword evidence="3" id="KW-1185">Reference proteome</keyword>
<proteinExistence type="predicted"/>
<name>A0A369QVL4_9BACT</name>
<feature type="region of interest" description="Disordered" evidence="1">
    <location>
        <begin position="19"/>
        <end position="39"/>
    </location>
</feature>
<gene>
    <name evidence="2" type="ORF">AHMF7616_04849</name>
</gene>
<protein>
    <submittedName>
        <fullName evidence="2">Uncharacterized protein</fullName>
    </submittedName>
</protein>
<organism evidence="2 3">
    <name type="scientific">Adhaeribacter pallidiroseus</name>
    <dbReference type="NCBI Taxonomy" id="2072847"/>
    <lineage>
        <taxon>Bacteria</taxon>
        <taxon>Pseudomonadati</taxon>
        <taxon>Bacteroidota</taxon>
        <taxon>Cytophagia</taxon>
        <taxon>Cytophagales</taxon>
        <taxon>Hymenobacteraceae</taxon>
        <taxon>Adhaeribacter</taxon>
    </lineage>
</organism>
<feature type="compositionally biased region" description="Gly residues" evidence="1">
    <location>
        <begin position="124"/>
        <end position="136"/>
    </location>
</feature>
<feature type="region of interest" description="Disordered" evidence="1">
    <location>
        <begin position="70"/>
        <end position="154"/>
    </location>
</feature>
<dbReference type="EMBL" id="QASA01000001">
    <property type="protein sequence ID" value="RDC66218.1"/>
    <property type="molecule type" value="Genomic_DNA"/>
</dbReference>
<accession>A0A369QVL4</accession>
<dbReference type="AlphaFoldDB" id="A0A369QVL4"/>